<organism evidence="4 5">
    <name type="scientific">Desmophyllum pertusum</name>
    <dbReference type="NCBI Taxonomy" id="174260"/>
    <lineage>
        <taxon>Eukaryota</taxon>
        <taxon>Metazoa</taxon>
        <taxon>Cnidaria</taxon>
        <taxon>Anthozoa</taxon>
        <taxon>Hexacorallia</taxon>
        <taxon>Scleractinia</taxon>
        <taxon>Caryophylliina</taxon>
        <taxon>Caryophylliidae</taxon>
        <taxon>Desmophyllum</taxon>
    </lineage>
</organism>
<feature type="transmembrane region" description="Helical" evidence="2">
    <location>
        <begin position="1057"/>
        <end position="1081"/>
    </location>
</feature>
<keyword evidence="3" id="KW-0732">Signal</keyword>
<evidence type="ECO:0000256" key="1">
    <source>
        <dbReference type="SAM" id="MobiDB-lite"/>
    </source>
</evidence>
<dbReference type="AlphaFoldDB" id="A0A9W9ZP68"/>
<evidence type="ECO:0000256" key="2">
    <source>
        <dbReference type="SAM" id="Phobius"/>
    </source>
</evidence>
<feature type="region of interest" description="Disordered" evidence="1">
    <location>
        <begin position="204"/>
        <end position="257"/>
    </location>
</feature>
<feature type="chain" id="PRO_5040945200" evidence="3">
    <location>
        <begin position="22"/>
        <end position="1097"/>
    </location>
</feature>
<keyword evidence="2" id="KW-0812">Transmembrane</keyword>
<name>A0A9W9ZP68_9CNID</name>
<proteinExistence type="predicted"/>
<reference evidence="4" key="1">
    <citation type="submission" date="2023-01" db="EMBL/GenBank/DDBJ databases">
        <title>Genome assembly of the deep-sea coral Lophelia pertusa.</title>
        <authorList>
            <person name="Herrera S."/>
            <person name="Cordes E."/>
        </authorList>
    </citation>
    <scope>NUCLEOTIDE SEQUENCE</scope>
    <source>
        <strain evidence="4">USNM1676648</strain>
        <tissue evidence="4">Polyp</tissue>
    </source>
</reference>
<gene>
    <name evidence="4" type="ORF">OS493_016428</name>
</gene>
<accession>A0A9W9ZP68</accession>
<feature type="transmembrane region" description="Helical" evidence="2">
    <location>
        <begin position="258"/>
        <end position="278"/>
    </location>
</feature>
<keyword evidence="5" id="KW-1185">Reference proteome</keyword>
<dbReference type="Proteomes" id="UP001163046">
    <property type="component" value="Unassembled WGS sequence"/>
</dbReference>
<evidence type="ECO:0000256" key="3">
    <source>
        <dbReference type="SAM" id="SignalP"/>
    </source>
</evidence>
<dbReference type="OrthoDB" id="6247498at2759"/>
<comment type="caution">
    <text evidence="4">The sequence shown here is derived from an EMBL/GenBank/DDBJ whole genome shotgun (WGS) entry which is preliminary data.</text>
</comment>
<protein>
    <submittedName>
        <fullName evidence="4">Uncharacterized protein</fullName>
    </submittedName>
</protein>
<keyword evidence="2" id="KW-1133">Transmembrane helix</keyword>
<evidence type="ECO:0000313" key="5">
    <source>
        <dbReference type="Proteomes" id="UP001163046"/>
    </source>
</evidence>
<feature type="compositionally biased region" description="Basic and acidic residues" evidence="1">
    <location>
        <begin position="204"/>
        <end position="248"/>
    </location>
</feature>
<feature type="transmembrane region" description="Helical" evidence="2">
    <location>
        <begin position="106"/>
        <end position="129"/>
    </location>
</feature>
<sequence>MSMWCLLFVCVILLLSSHTLASNEKVLQVDNFLANGLIEPKVFYVRNNLDGDIEFQESENASLLVHISARDEETGRVKVEYNLLDGGTIVDIQVFIVPETTTNWPLIGGLAGAGVFVVVVIIIVGICVFRKRRKKQQFDLAAKEEGFEMRDCGKFVAEKLAVFEKAQDNEEMVLDEDDGKSYRSSRPRNRSTLIEKKIATFERPKPAKEAVEKGEEKKTEKTEKAVKEIKTQTHLQVAEKSRDSEVPRRSRTPGAQSSSFLSARAAFLVLTLIAVALATNKAPSVRIVISVPENFVKNGSKIFFNKDFHGKLLLSEGLKVEMQDFRQFAVSPASNKVSSLDQCSTSCEFACDVQSNKCICLRGYQMTAGSCHACSAKCDKMTYQAYGCGLTFDRKCVDISKPLTLSKTSSDSDSLDGCTDKRNLGLRYLQLLPVHYLMTTELSEEVLFSPYNNLYVFFPSPVRSGSTFTFQKPAKDLVLLEDRLRLNSTSETFFLETNSPNRTRLHRNSSFYVDVEIEQVNLLPKYSDYDAWLSNGENIEFANVPGFTEVFSKHCRNPAPNHYTIKHDLEQDRQTKVYPAKCFQHSRRLCPTGVTPGEMYHYRSLNDPCDKAETSVICPKPIQSDCTLQADASKLYCTNYTNIVTDVFGINEADFLDNPLQSFPTDFCAEAYRVCRLCRDTCSLCDKSNSRADSSCSCCYKDCLNHCSNFYNKPNCTQIPKQCAIGDTSQFTLTMNKPANLNLQFNCYLEYNVPKTLYTLKYRVQHDSGRFSSDWISKTLKTPPAGDQPNPMIQHGTNRLDSLEVTHSVNFDIYSLLYLRGQRASEKEPYKYSISSLEGENATLGNANAANTIEVQTKTPFSVTTRSWSDSGNCQRLSDWSNMIRKPFRDLRPAKVEHLGVQPGGQFAYHLEDPQRVPTMTVSISEEESIFKYVLTNASIRNDETFKSSLSRMNTTWNTKISGFLTSCPGFFTLEVIDEVDNVKVLEQDVVILCPETGFKVDIHVPRKSLQDKERLFSVRLSNAKQKLEFQLAVIDKGARKGKEPVKKSSDEKPNPWITLMPLFVVTGCVLLFLFALMVYAQVTHKHDDTLKDGPSG</sequence>
<evidence type="ECO:0000313" key="4">
    <source>
        <dbReference type="EMBL" id="KAJ7385351.1"/>
    </source>
</evidence>
<feature type="signal peptide" evidence="3">
    <location>
        <begin position="1"/>
        <end position="21"/>
    </location>
</feature>
<keyword evidence="2" id="KW-0472">Membrane</keyword>
<dbReference type="EMBL" id="MU825881">
    <property type="protein sequence ID" value="KAJ7385351.1"/>
    <property type="molecule type" value="Genomic_DNA"/>
</dbReference>